<dbReference type="HAMAP" id="MF_01204">
    <property type="entry name" value="Oxidoreductase_RutE_HadB"/>
    <property type="match status" value="1"/>
</dbReference>
<dbReference type="InterPro" id="IPR050461">
    <property type="entry name" value="Nitroreductase_HadB/RutE"/>
</dbReference>
<organism evidence="7 8">
    <name type="scientific">Paeniroseomonas aquatica</name>
    <dbReference type="NCBI Taxonomy" id="373043"/>
    <lineage>
        <taxon>Bacteria</taxon>
        <taxon>Pseudomonadati</taxon>
        <taxon>Pseudomonadota</taxon>
        <taxon>Alphaproteobacteria</taxon>
        <taxon>Acetobacterales</taxon>
        <taxon>Acetobacteraceae</taxon>
        <taxon>Paeniroseomonas</taxon>
    </lineage>
</organism>
<evidence type="ECO:0000256" key="1">
    <source>
        <dbReference type="ARBA" id="ARBA00022630"/>
    </source>
</evidence>
<dbReference type="PANTHER" id="PTHR43543:SF1">
    <property type="entry name" value="MALONIC SEMIALDEHYDE REDUCTASE RUTE-RELATED"/>
    <property type="match status" value="1"/>
</dbReference>
<proteinExistence type="inferred from homology"/>
<dbReference type="PANTHER" id="PTHR43543">
    <property type="entry name" value="MALONIC SEMIALDEHYDE REDUCTASE RUTE-RELATED"/>
    <property type="match status" value="1"/>
</dbReference>
<comment type="caution">
    <text evidence="7">The sequence shown here is derived from an EMBL/GenBank/DDBJ whole genome shotgun (WGS) entry which is preliminary data.</text>
</comment>
<dbReference type="NCBIfam" id="NF003768">
    <property type="entry name" value="PRK05365.1"/>
    <property type="match status" value="1"/>
</dbReference>
<evidence type="ECO:0000259" key="6">
    <source>
        <dbReference type="Pfam" id="PF00881"/>
    </source>
</evidence>
<evidence type="ECO:0000256" key="2">
    <source>
        <dbReference type="ARBA" id="ARBA00022643"/>
    </source>
</evidence>
<keyword evidence="3 5" id="KW-0521">NADP</keyword>
<keyword evidence="1 5" id="KW-0285">Flavoprotein</keyword>
<evidence type="ECO:0000313" key="8">
    <source>
        <dbReference type="Proteomes" id="UP001529369"/>
    </source>
</evidence>
<dbReference type="Gene3D" id="3.40.109.10">
    <property type="entry name" value="NADH Oxidase"/>
    <property type="match status" value="1"/>
</dbReference>
<dbReference type="InterPro" id="IPR029479">
    <property type="entry name" value="Nitroreductase"/>
</dbReference>
<comment type="cofactor">
    <cofactor evidence="5">
        <name>FMN</name>
        <dbReference type="ChEBI" id="CHEBI:58210"/>
    </cofactor>
</comment>
<evidence type="ECO:0000256" key="4">
    <source>
        <dbReference type="ARBA" id="ARBA00023002"/>
    </source>
</evidence>
<keyword evidence="4 5" id="KW-0560">Oxidoreductase</keyword>
<keyword evidence="5" id="KW-0520">NAD</keyword>
<dbReference type="CDD" id="cd02148">
    <property type="entry name" value="RutE-like"/>
    <property type="match status" value="1"/>
</dbReference>
<dbReference type="EMBL" id="JAUFPN010000180">
    <property type="protein sequence ID" value="MDN3566661.1"/>
    <property type="molecule type" value="Genomic_DNA"/>
</dbReference>
<dbReference type="Pfam" id="PF00881">
    <property type="entry name" value="Nitroreductase"/>
    <property type="match status" value="1"/>
</dbReference>
<evidence type="ECO:0000256" key="5">
    <source>
        <dbReference type="HAMAP-Rule" id="MF_01204"/>
    </source>
</evidence>
<dbReference type="SUPFAM" id="SSF55469">
    <property type="entry name" value="FMN-dependent nitroreductase-like"/>
    <property type="match status" value="1"/>
</dbReference>
<evidence type="ECO:0000313" key="7">
    <source>
        <dbReference type="EMBL" id="MDN3566661.1"/>
    </source>
</evidence>
<reference evidence="8" key="1">
    <citation type="journal article" date="2019" name="Int. J. Syst. Evol. Microbiol.">
        <title>The Global Catalogue of Microorganisms (GCM) 10K type strain sequencing project: providing services to taxonomists for standard genome sequencing and annotation.</title>
        <authorList>
            <consortium name="The Broad Institute Genomics Platform"/>
            <consortium name="The Broad Institute Genome Sequencing Center for Infectious Disease"/>
            <person name="Wu L."/>
            <person name="Ma J."/>
        </authorList>
    </citation>
    <scope>NUCLEOTIDE SEQUENCE [LARGE SCALE GENOMIC DNA]</scope>
    <source>
        <strain evidence="8">CECT 7131</strain>
    </source>
</reference>
<dbReference type="GO" id="GO:0035527">
    <property type="term" value="F:3-hydroxypropionate dehydrogenase (NADP+) activity"/>
    <property type="evidence" value="ECO:0007669"/>
    <property type="project" value="UniProtKB-EC"/>
</dbReference>
<protein>
    <recommendedName>
        <fullName evidence="5">Putative NADH dehydrogenase/NAD(P)H nitroreductase QWZ14_19990</fullName>
        <ecNumber evidence="5">1.-.-.-</ecNumber>
    </recommendedName>
</protein>
<dbReference type="Proteomes" id="UP001529369">
    <property type="component" value="Unassembled WGS sequence"/>
</dbReference>
<dbReference type="EC" id="1.-.-.-" evidence="5"/>
<keyword evidence="8" id="KW-1185">Reference proteome</keyword>
<comment type="similarity">
    <text evidence="5">Belongs to the nitroreductase family. HadB/RutE subfamily.</text>
</comment>
<dbReference type="RefSeq" id="WP_290318608.1">
    <property type="nucleotide sequence ID" value="NZ_JAUFPN010000180.1"/>
</dbReference>
<name>A0ABT8AA75_9PROT</name>
<accession>A0ABT8AA75</accession>
<keyword evidence="2 5" id="KW-0288">FMN</keyword>
<feature type="domain" description="Nitroreductase" evidence="6">
    <location>
        <begin position="15"/>
        <end position="155"/>
    </location>
</feature>
<sequence>MTDQAAIDTLFLNARTQNKWTDQPVSEEQLRQIYDILKFGSTSANCSPARFVFVTSKEGKEKLAPALSSGNLEKTMAAPVCVIVGTDMEFYEKLPQLFPHADARSWFTSSPALAEETAFRNGTLQGAYLTIAAKLVGLDVGSMSGFDKAKVDEAFFAGTKVKSNWLVNLGHGDPSGVFGRLPRLSFEEACSFA</sequence>
<dbReference type="InterPro" id="IPR023936">
    <property type="entry name" value="RutE-like"/>
</dbReference>
<evidence type="ECO:0000256" key="3">
    <source>
        <dbReference type="ARBA" id="ARBA00022857"/>
    </source>
</evidence>
<gene>
    <name evidence="7" type="ORF">QWZ14_19990</name>
</gene>
<dbReference type="InterPro" id="IPR000415">
    <property type="entry name" value="Nitroreductase-like"/>
</dbReference>